<dbReference type="EMBL" id="BAABIE010000018">
    <property type="protein sequence ID" value="GAA4757420.1"/>
    <property type="molecule type" value="Genomic_DNA"/>
</dbReference>
<evidence type="ECO:0008006" key="3">
    <source>
        <dbReference type="Google" id="ProtNLM"/>
    </source>
</evidence>
<sequence>MSTSTLPSAAVAVEDLLTLREAAELGYGAYSTLRKRIREGKLTAYHLGNRIVLHRDDLDALITPVHPAGPSLDPAVAAWVESVAATAPPLSPADAAAVAALLVRGGAAA</sequence>
<protein>
    <recommendedName>
        <fullName evidence="3">Helix-turn-helix domain-containing protein</fullName>
    </recommendedName>
</protein>
<accession>A0ABP8ZII2</accession>
<proteinExistence type="predicted"/>
<dbReference type="RefSeq" id="WP_345314260.1">
    <property type="nucleotide sequence ID" value="NZ_BAABIE010000018.1"/>
</dbReference>
<name>A0ABP8ZII2_9ACTN</name>
<reference evidence="2" key="1">
    <citation type="journal article" date="2019" name="Int. J. Syst. Evol. Microbiol.">
        <title>The Global Catalogue of Microorganisms (GCM) 10K type strain sequencing project: providing services to taxonomists for standard genome sequencing and annotation.</title>
        <authorList>
            <consortium name="The Broad Institute Genomics Platform"/>
            <consortium name="The Broad Institute Genome Sequencing Center for Infectious Disease"/>
            <person name="Wu L."/>
            <person name="Ma J."/>
        </authorList>
    </citation>
    <scope>NUCLEOTIDE SEQUENCE [LARGE SCALE GENOMIC DNA]</scope>
    <source>
        <strain evidence="2">JCM 18077</strain>
    </source>
</reference>
<dbReference type="Proteomes" id="UP001500822">
    <property type="component" value="Unassembled WGS sequence"/>
</dbReference>
<keyword evidence="2" id="KW-1185">Reference proteome</keyword>
<gene>
    <name evidence="1" type="ORF">GCM10023217_32040</name>
</gene>
<evidence type="ECO:0000313" key="2">
    <source>
        <dbReference type="Proteomes" id="UP001500822"/>
    </source>
</evidence>
<comment type="caution">
    <text evidence="1">The sequence shown here is derived from an EMBL/GenBank/DDBJ whole genome shotgun (WGS) entry which is preliminary data.</text>
</comment>
<dbReference type="InterPro" id="IPR010093">
    <property type="entry name" value="SinI_DNA-bd"/>
</dbReference>
<evidence type="ECO:0000313" key="1">
    <source>
        <dbReference type="EMBL" id="GAA4757420.1"/>
    </source>
</evidence>
<dbReference type="NCBIfam" id="TIGR01764">
    <property type="entry name" value="excise"/>
    <property type="match status" value="1"/>
</dbReference>
<organism evidence="1 2">
    <name type="scientific">Gordonia alkaliphila</name>
    <dbReference type="NCBI Taxonomy" id="1053547"/>
    <lineage>
        <taxon>Bacteria</taxon>
        <taxon>Bacillati</taxon>
        <taxon>Actinomycetota</taxon>
        <taxon>Actinomycetes</taxon>
        <taxon>Mycobacteriales</taxon>
        <taxon>Gordoniaceae</taxon>
        <taxon>Gordonia</taxon>
    </lineage>
</organism>